<dbReference type="Proteomes" id="UP000655044">
    <property type="component" value="Unassembled WGS sequence"/>
</dbReference>
<accession>A0A8J3S4D2</accession>
<evidence type="ECO:0000313" key="2">
    <source>
        <dbReference type="EMBL" id="GIH87592.1"/>
    </source>
</evidence>
<feature type="chain" id="PRO_5035157985" description="Secreted protein" evidence="1">
    <location>
        <begin position="26"/>
        <end position="190"/>
    </location>
</feature>
<name>A0A8J3S4D2_PLARO</name>
<evidence type="ECO:0008006" key="4">
    <source>
        <dbReference type="Google" id="ProtNLM"/>
    </source>
</evidence>
<feature type="signal peptide" evidence="1">
    <location>
        <begin position="1"/>
        <end position="25"/>
    </location>
</feature>
<dbReference type="RefSeq" id="WP_068925897.1">
    <property type="nucleotide sequence ID" value="NZ_BMQP01000042.1"/>
</dbReference>
<protein>
    <recommendedName>
        <fullName evidence="4">Secreted protein</fullName>
    </recommendedName>
</protein>
<sequence>MRTHRTLAALILLAGQLLAAPPARAQALPDCPAPTSAEIRRAEEGRTDQPPRGARAIAGLRLGHLPAGFSWGQVGVSTHDGMTEYGYLWSDDRDDVDRRHRSLWVRVACWPEATGPAKLRTAPFLEGTFTGDVRRVKVGKRTVLTKEGDGALGHGRYAGWVEREGVMITVMASRPLVRELNEIIKGITLR</sequence>
<keyword evidence="3" id="KW-1185">Reference proteome</keyword>
<dbReference type="EMBL" id="BOOI01000063">
    <property type="protein sequence ID" value="GIH87592.1"/>
    <property type="molecule type" value="Genomic_DNA"/>
</dbReference>
<evidence type="ECO:0000313" key="3">
    <source>
        <dbReference type="Proteomes" id="UP000655044"/>
    </source>
</evidence>
<dbReference type="OrthoDB" id="3534860at2"/>
<reference evidence="2" key="1">
    <citation type="submission" date="2021-01" db="EMBL/GenBank/DDBJ databases">
        <title>Whole genome shotgun sequence of Planobispora rosea NBRC 15558.</title>
        <authorList>
            <person name="Komaki H."/>
            <person name="Tamura T."/>
        </authorList>
    </citation>
    <scope>NUCLEOTIDE SEQUENCE</scope>
    <source>
        <strain evidence="2">NBRC 15558</strain>
    </source>
</reference>
<organism evidence="2 3">
    <name type="scientific">Planobispora rosea</name>
    <dbReference type="NCBI Taxonomy" id="35762"/>
    <lineage>
        <taxon>Bacteria</taxon>
        <taxon>Bacillati</taxon>
        <taxon>Actinomycetota</taxon>
        <taxon>Actinomycetes</taxon>
        <taxon>Streptosporangiales</taxon>
        <taxon>Streptosporangiaceae</taxon>
        <taxon>Planobispora</taxon>
    </lineage>
</organism>
<evidence type="ECO:0000256" key="1">
    <source>
        <dbReference type="SAM" id="SignalP"/>
    </source>
</evidence>
<dbReference type="AlphaFoldDB" id="A0A8J3S4D2"/>
<keyword evidence="1" id="KW-0732">Signal</keyword>
<comment type="caution">
    <text evidence="2">The sequence shown here is derived from an EMBL/GenBank/DDBJ whole genome shotgun (WGS) entry which is preliminary data.</text>
</comment>
<gene>
    <name evidence="2" type="ORF">Pro02_60000</name>
</gene>
<proteinExistence type="predicted"/>